<proteinExistence type="predicted"/>
<dbReference type="Proteomes" id="UP001328107">
    <property type="component" value="Unassembled WGS sequence"/>
</dbReference>
<dbReference type="InterPro" id="IPR052338">
    <property type="entry name" value="Transposase_5"/>
</dbReference>
<dbReference type="Gene3D" id="3.30.420.10">
    <property type="entry name" value="Ribonuclease H-like superfamily/Ribonuclease H"/>
    <property type="match status" value="1"/>
</dbReference>
<gene>
    <name evidence="1" type="ORF">PMAYCL1PPCAC_00935</name>
</gene>
<evidence type="ECO:0008006" key="3">
    <source>
        <dbReference type="Google" id="ProtNLM"/>
    </source>
</evidence>
<sequence>MSERSWKDKVVGWREAGLSYGQIVEKCYEIGKKVSKSQVYRILHKTFDTRRPYTPSTIVDKRMIKPIFDYIFESYMEDSQKKVSDLVKEIRDEFGEIIATVYTHYSQLSRSVVKKIRKEQCLEKGGVRYGHSVRLANRPPRLSFCDHHLGLGTMFVNHCFTDESMVQSGVRRRFVYVLKGDNSRRVKPRFKHPPSLMIWGGISWEGATPLVILRRGVTVDGGMYQKMIHKAYLKWAEKKYGGNVILVQDNARCHISQSTRAYFEREEIELILRMQGQMEKVVKANGGPVYD</sequence>
<evidence type="ECO:0000313" key="2">
    <source>
        <dbReference type="Proteomes" id="UP001328107"/>
    </source>
</evidence>
<accession>A0AAN5C4V3</accession>
<protein>
    <recommendedName>
        <fullName evidence="3">Tc1-like transposase DDE domain-containing protein</fullName>
    </recommendedName>
</protein>
<dbReference type="EMBL" id="BTRK01000001">
    <property type="protein sequence ID" value="GMR30740.1"/>
    <property type="molecule type" value="Genomic_DNA"/>
</dbReference>
<dbReference type="PANTHER" id="PTHR23022">
    <property type="entry name" value="TRANSPOSABLE ELEMENT-RELATED"/>
    <property type="match status" value="1"/>
</dbReference>
<dbReference type="AlphaFoldDB" id="A0AAN5C4V3"/>
<comment type="caution">
    <text evidence="1">The sequence shown here is derived from an EMBL/GenBank/DDBJ whole genome shotgun (WGS) entry which is preliminary data.</text>
</comment>
<name>A0AAN5C4V3_9BILA</name>
<evidence type="ECO:0000313" key="1">
    <source>
        <dbReference type="EMBL" id="GMR30740.1"/>
    </source>
</evidence>
<dbReference type="GO" id="GO:0003676">
    <property type="term" value="F:nucleic acid binding"/>
    <property type="evidence" value="ECO:0007669"/>
    <property type="project" value="InterPro"/>
</dbReference>
<organism evidence="1 2">
    <name type="scientific">Pristionchus mayeri</name>
    <dbReference type="NCBI Taxonomy" id="1317129"/>
    <lineage>
        <taxon>Eukaryota</taxon>
        <taxon>Metazoa</taxon>
        <taxon>Ecdysozoa</taxon>
        <taxon>Nematoda</taxon>
        <taxon>Chromadorea</taxon>
        <taxon>Rhabditida</taxon>
        <taxon>Rhabditina</taxon>
        <taxon>Diplogasteromorpha</taxon>
        <taxon>Diplogasteroidea</taxon>
        <taxon>Neodiplogasteridae</taxon>
        <taxon>Pristionchus</taxon>
    </lineage>
</organism>
<dbReference type="InterPro" id="IPR036397">
    <property type="entry name" value="RNaseH_sf"/>
</dbReference>
<dbReference type="PANTHER" id="PTHR23022:SF134">
    <property type="entry name" value="TRANSPOSABLE ELEMENT TC1 TRANSPOSASE"/>
    <property type="match status" value="1"/>
</dbReference>
<reference evidence="2" key="1">
    <citation type="submission" date="2022-10" db="EMBL/GenBank/DDBJ databases">
        <title>Genome assembly of Pristionchus species.</title>
        <authorList>
            <person name="Yoshida K."/>
            <person name="Sommer R.J."/>
        </authorList>
    </citation>
    <scope>NUCLEOTIDE SEQUENCE [LARGE SCALE GENOMIC DNA]</scope>
    <source>
        <strain evidence="2">RS5460</strain>
    </source>
</reference>
<keyword evidence="2" id="KW-1185">Reference proteome</keyword>